<name>G0NYI2_CAEBE</name>
<feature type="region of interest" description="Disordered" evidence="1">
    <location>
        <begin position="191"/>
        <end position="215"/>
    </location>
</feature>
<proteinExistence type="predicted"/>
<organism evidence="3">
    <name type="scientific">Caenorhabditis brenneri</name>
    <name type="common">Nematode worm</name>
    <dbReference type="NCBI Taxonomy" id="135651"/>
    <lineage>
        <taxon>Eukaryota</taxon>
        <taxon>Metazoa</taxon>
        <taxon>Ecdysozoa</taxon>
        <taxon>Nematoda</taxon>
        <taxon>Chromadorea</taxon>
        <taxon>Rhabditida</taxon>
        <taxon>Rhabditina</taxon>
        <taxon>Rhabditomorpha</taxon>
        <taxon>Rhabditoidea</taxon>
        <taxon>Rhabditidae</taxon>
        <taxon>Peloderinae</taxon>
        <taxon>Caenorhabditis</taxon>
    </lineage>
</organism>
<feature type="region of interest" description="Disordered" evidence="1">
    <location>
        <begin position="47"/>
        <end position="113"/>
    </location>
</feature>
<evidence type="ECO:0000313" key="3">
    <source>
        <dbReference type="Proteomes" id="UP000008068"/>
    </source>
</evidence>
<protein>
    <submittedName>
        <fullName evidence="2">Uncharacterized protein</fullName>
    </submittedName>
</protein>
<dbReference type="HOGENOM" id="CLU_903787_0_0_1"/>
<dbReference type="PANTHER" id="PTHR38607">
    <property type="entry name" value="PROTEIN CBG00180-RELATED"/>
    <property type="match status" value="1"/>
</dbReference>
<evidence type="ECO:0000313" key="2">
    <source>
        <dbReference type="EMBL" id="EGT40081.1"/>
    </source>
</evidence>
<feature type="compositionally biased region" description="Polar residues" evidence="1">
    <location>
        <begin position="135"/>
        <end position="146"/>
    </location>
</feature>
<dbReference type="Proteomes" id="UP000008068">
    <property type="component" value="Unassembled WGS sequence"/>
</dbReference>
<dbReference type="InParanoid" id="G0NYI2"/>
<keyword evidence="3" id="KW-1185">Reference proteome</keyword>
<dbReference type="AlphaFoldDB" id="G0NYI2"/>
<gene>
    <name evidence="2" type="ORF">CAEBREN_32315</name>
</gene>
<reference evidence="3" key="1">
    <citation type="submission" date="2011-07" db="EMBL/GenBank/DDBJ databases">
        <authorList>
            <consortium name="Caenorhabditis brenneri Sequencing and Analysis Consortium"/>
            <person name="Wilson R.K."/>
        </authorList>
    </citation>
    <scope>NUCLEOTIDE SEQUENCE [LARGE SCALE GENOMIC DNA]</scope>
    <source>
        <strain evidence="3">PB2801</strain>
    </source>
</reference>
<dbReference type="PANTHER" id="PTHR38607:SF1">
    <property type="entry name" value="MABP DOMAIN-CONTAINING PROTEIN-RELATED"/>
    <property type="match status" value="1"/>
</dbReference>
<sequence length="308" mass="35704">MLVSNSYEAPYGFFQVIPNSAPLEIPKPKQGPIKYLNRHVNNPALMNVYGRKEPRSPSPKNIRPKTKTENSQRSNQGFRFDEKRKRNYIQKKNEQPRNQPKNPPKNQPKNAFFDNNAFEFDSHFQEQVRKEHSLLQKNQTSKSNGIDNILLNNEEPPPTPNPANDTRLNQEMDELNIRRNELSRSVDSTIRATPDSGRFTFSENENEKDHCVQSQHSKNPFAELDKSFVGKKRTDALTKSYWNIHSNTVIPSLKSEMTEEEKEIIRLKSKIGQVSRLVLSLTEDQHISQQMKLLGLEEYEELMKLVTS</sequence>
<accession>G0NYI2</accession>
<dbReference type="EMBL" id="GL379981">
    <property type="protein sequence ID" value="EGT40081.1"/>
    <property type="molecule type" value="Genomic_DNA"/>
</dbReference>
<evidence type="ECO:0000256" key="1">
    <source>
        <dbReference type="SAM" id="MobiDB-lite"/>
    </source>
</evidence>
<feature type="region of interest" description="Disordered" evidence="1">
    <location>
        <begin position="127"/>
        <end position="167"/>
    </location>
</feature>